<feature type="domain" description="Cyclic nucleotide-binding" evidence="4">
    <location>
        <begin position="15"/>
        <end position="114"/>
    </location>
</feature>
<name>A0A938WLY1_9BACT</name>
<dbReference type="Gene3D" id="2.60.120.10">
    <property type="entry name" value="Jelly Rolls"/>
    <property type="match status" value="1"/>
</dbReference>
<evidence type="ECO:0000313" key="6">
    <source>
        <dbReference type="Proteomes" id="UP000764045"/>
    </source>
</evidence>
<dbReference type="InterPro" id="IPR018490">
    <property type="entry name" value="cNMP-bd_dom_sf"/>
</dbReference>
<protein>
    <submittedName>
        <fullName evidence="5">Crp/Fnr family transcriptional regulator</fullName>
    </submittedName>
</protein>
<gene>
    <name evidence="5" type="ORF">H6B30_05260</name>
</gene>
<evidence type="ECO:0000259" key="4">
    <source>
        <dbReference type="PROSITE" id="PS50042"/>
    </source>
</evidence>
<dbReference type="InterPro" id="IPR036390">
    <property type="entry name" value="WH_DNA-bd_sf"/>
</dbReference>
<dbReference type="GO" id="GO:0003677">
    <property type="term" value="F:DNA binding"/>
    <property type="evidence" value="ECO:0007669"/>
    <property type="project" value="UniProtKB-KW"/>
</dbReference>
<dbReference type="Proteomes" id="UP000764045">
    <property type="component" value="Unassembled WGS sequence"/>
</dbReference>
<organism evidence="5 6">
    <name type="scientific">Marseilla massiliensis</name>
    <dbReference type="NCBI Taxonomy" id="1841864"/>
    <lineage>
        <taxon>Bacteria</taxon>
        <taxon>Pseudomonadati</taxon>
        <taxon>Bacteroidota</taxon>
        <taxon>Bacteroidia</taxon>
        <taxon>Bacteroidales</taxon>
        <taxon>Prevotellaceae</taxon>
        <taxon>Marseilla</taxon>
    </lineage>
</organism>
<dbReference type="InterPro" id="IPR012318">
    <property type="entry name" value="HTH_CRP"/>
</dbReference>
<dbReference type="RefSeq" id="WP_205108620.1">
    <property type="nucleotide sequence ID" value="NZ_JACJJL010000006.1"/>
</dbReference>
<dbReference type="GO" id="GO:0006355">
    <property type="term" value="P:regulation of DNA-templated transcription"/>
    <property type="evidence" value="ECO:0007669"/>
    <property type="project" value="InterPro"/>
</dbReference>
<keyword evidence="6" id="KW-1185">Reference proteome</keyword>
<dbReference type="InterPro" id="IPR014710">
    <property type="entry name" value="RmlC-like_jellyroll"/>
</dbReference>
<dbReference type="EMBL" id="JACJJL010000006">
    <property type="protein sequence ID" value="MBM6661168.1"/>
    <property type="molecule type" value="Genomic_DNA"/>
</dbReference>
<dbReference type="SUPFAM" id="SSF46785">
    <property type="entry name" value="Winged helix' DNA-binding domain"/>
    <property type="match status" value="1"/>
</dbReference>
<evidence type="ECO:0000256" key="1">
    <source>
        <dbReference type="ARBA" id="ARBA00023015"/>
    </source>
</evidence>
<dbReference type="Pfam" id="PF13545">
    <property type="entry name" value="HTH_Crp_2"/>
    <property type="match status" value="1"/>
</dbReference>
<keyword evidence="3" id="KW-0804">Transcription</keyword>
<proteinExistence type="predicted"/>
<comment type="caution">
    <text evidence="5">The sequence shown here is derived from an EMBL/GenBank/DDBJ whole genome shotgun (WGS) entry which is preliminary data.</text>
</comment>
<dbReference type="AlphaFoldDB" id="A0A938WLY1"/>
<reference evidence="5 6" key="1">
    <citation type="journal article" date="2021" name="Sci. Rep.">
        <title>The distribution of antibiotic resistance genes in chicken gut microbiota commensals.</title>
        <authorList>
            <person name="Juricova H."/>
            <person name="Matiasovicova J."/>
            <person name="Kubasova T."/>
            <person name="Cejkova D."/>
            <person name="Rychlik I."/>
        </authorList>
    </citation>
    <scope>NUCLEOTIDE SEQUENCE [LARGE SCALE GENOMIC DNA]</scope>
    <source>
        <strain evidence="5 6">An819</strain>
    </source>
</reference>
<dbReference type="PROSITE" id="PS50042">
    <property type="entry name" value="CNMP_BINDING_3"/>
    <property type="match status" value="1"/>
</dbReference>
<dbReference type="CDD" id="cd00038">
    <property type="entry name" value="CAP_ED"/>
    <property type="match status" value="1"/>
</dbReference>
<accession>A0A938WLY1</accession>
<dbReference type="InterPro" id="IPR000595">
    <property type="entry name" value="cNMP-bd_dom"/>
</dbReference>
<dbReference type="SUPFAM" id="SSF51206">
    <property type="entry name" value="cAMP-binding domain-like"/>
    <property type="match status" value="1"/>
</dbReference>
<keyword evidence="2" id="KW-0238">DNA-binding</keyword>
<sequence length="230" mass="25607">MPALQLYDTLLRFTLFQGMGHDELEQLVAGTRLDFIKLPRAATLLHEGDPVGRLLLLTNGTLRAVTRSADRGYAVAEQIRPPFTIEPERIFGLHQASARTFEATTDANLIAIDKAEVAALCGRFMAFRLNMANMLATQTQRTADSLWLPPAADLAGRIVRFIAERCLTARGPKEIHIMMERLAYEVNDSRLNVSRALRGLREAGMIKTTRGKITVDALERLTEAPLRNPL</sequence>
<evidence type="ECO:0000313" key="5">
    <source>
        <dbReference type="EMBL" id="MBM6661168.1"/>
    </source>
</evidence>
<keyword evidence="1" id="KW-0805">Transcription regulation</keyword>
<evidence type="ECO:0000256" key="3">
    <source>
        <dbReference type="ARBA" id="ARBA00023163"/>
    </source>
</evidence>
<evidence type="ECO:0000256" key="2">
    <source>
        <dbReference type="ARBA" id="ARBA00023125"/>
    </source>
</evidence>